<dbReference type="RefSeq" id="WP_164056049.1">
    <property type="nucleotide sequence ID" value="NZ_CP048632.1"/>
</dbReference>
<proteinExistence type="predicted"/>
<keyword evidence="3" id="KW-1185">Reference proteome</keyword>
<dbReference type="AlphaFoldDB" id="A0A7L5BDP0"/>
<accession>A0A7L5BDP0</accession>
<dbReference type="EMBL" id="CP048632">
    <property type="protein sequence ID" value="QIB36853.1"/>
    <property type="molecule type" value="Genomic_DNA"/>
</dbReference>
<feature type="compositionally biased region" description="Polar residues" evidence="1">
    <location>
        <begin position="66"/>
        <end position="80"/>
    </location>
</feature>
<feature type="region of interest" description="Disordered" evidence="1">
    <location>
        <begin position="66"/>
        <end position="103"/>
    </location>
</feature>
<evidence type="ECO:0000313" key="2">
    <source>
        <dbReference type="EMBL" id="QIB36853.1"/>
    </source>
</evidence>
<protein>
    <submittedName>
        <fullName evidence="2">Uncharacterized protein</fullName>
    </submittedName>
</protein>
<organism evidence="2 3">
    <name type="scientific">Rhizobium oryzihabitans</name>
    <dbReference type="NCBI Taxonomy" id="2267833"/>
    <lineage>
        <taxon>Bacteria</taxon>
        <taxon>Pseudomonadati</taxon>
        <taxon>Pseudomonadota</taxon>
        <taxon>Alphaproteobacteria</taxon>
        <taxon>Hyphomicrobiales</taxon>
        <taxon>Rhizobiaceae</taxon>
        <taxon>Rhizobium/Agrobacterium group</taxon>
        <taxon>Rhizobium</taxon>
    </lineage>
</organism>
<reference evidence="2 3" key="1">
    <citation type="submission" date="2020-02" db="EMBL/GenBank/DDBJ databases">
        <title>Plant-Promoting Endophytic Bacterium Rhizobium oryzihabitans sp. nov., Isolated from the Root of Rice.</title>
        <authorList>
            <person name="zhao J."/>
            <person name="Zhang G."/>
        </authorList>
    </citation>
    <scope>NUCLEOTIDE SEQUENCE [LARGE SCALE GENOMIC DNA]</scope>
    <source>
        <strain evidence="2 3">M15</strain>
    </source>
</reference>
<name>A0A7L5BDP0_9HYPH</name>
<gene>
    <name evidence="2" type="ORF">G3A56_01605</name>
</gene>
<dbReference type="KEGG" id="roy:G3A56_01605"/>
<evidence type="ECO:0000256" key="1">
    <source>
        <dbReference type="SAM" id="MobiDB-lite"/>
    </source>
</evidence>
<dbReference type="Proteomes" id="UP000464865">
    <property type="component" value="Chromosome M15-11"/>
</dbReference>
<sequence length="128" mass="13790">MTQWNHNISQAPRDGSHVILAMPNKTTLRSYWCEPKNEPAHWCMLSHKNEPVAWMAWPEHPFASATTSEDALTEAPTNVSLPVDERSGERANAGGDHVTGGENAHTISAGELVSNSSAFLLEDVGGGA</sequence>
<evidence type="ECO:0000313" key="3">
    <source>
        <dbReference type="Proteomes" id="UP000464865"/>
    </source>
</evidence>